<organism evidence="1">
    <name type="scientific">marine metagenome</name>
    <dbReference type="NCBI Taxonomy" id="408172"/>
    <lineage>
        <taxon>unclassified sequences</taxon>
        <taxon>metagenomes</taxon>
        <taxon>ecological metagenomes</taxon>
    </lineage>
</organism>
<sequence length="286" mass="32612">MAMLSQNQIDSYHENGYIGVENVLDDQEITELRETTDHFVEKSREVTEHTSVFDLEPGHTTEEPRLRRLKSPIEHHEVYRNALHHPRILEIVSQLIGYGLRCNGNKLNMKLPEFGSPVEWHQDWGFYPHTNDDLLAVGICIDDMTIENGALLVVPGSHKGKIYDHHYEGHFSGAITDPTFDDKGAVPVVLKAGGISIHHVRTIHGSTPNHSQNPRRLLLFQYCANDAWPLGHFKDWESFKDTIVRGEPTNIPRVREVPVRMPLPPSIRTGSIYESQTIVKDRKLAR</sequence>
<dbReference type="Gene3D" id="2.60.120.620">
    <property type="entry name" value="q2cbj1_9rhob like domain"/>
    <property type="match status" value="1"/>
</dbReference>
<dbReference type="AlphaFoldDB" id="A0A382MKC1"/>
<reference evidence="1" key="1">
    <citation type="submission" date="2018-05" db="EMBL/GenBank/DDBJ databases">
        <authorList>
            <person name="Lanie J.A."/>
            <person name="Ng W.-L."/>
            <person name="Kazmierczak K.M."/>
            <person name="Andrzejewski T.M."/>
            <person name="Davidsen T.M."/>
            <person name="Wayne K.J."/>
            <person name="Tettelin H."/>
            <person name="Glass J.I."/>
            <person name="Rusch D."/>
            <person name="Podicherti R."/>
            <person name="Tsui H.-C.T."/>
            <person name="Winkler M.E."/>
        </authorList>
    </citation>
    <scope>NUCLEOTIDE SEQUENCE</scope>
</reference>
<gene>
    <name evidence="1" type="ORF">METZ01_LOCUS301429</name>
</gene>
<dbReference type="PANTHER" id="PTHR20883:SF46">
    <property type="entry name" value="PHYTANOYL-COA HYDROXYLASE"/>
    <property type="match status" value="1"/>
</dbReference>
<proteinExistence type="predicted"/>
<dbReference type="InterPro" id="IPR008775">
    <property type="entry name" value="Phytyl_CoA_dOase-like"/>
</dbReference>
<accession>A0A382MKC1</accession>
<dbReference type="Pfam" id="PF05721">
    <property type="entry name" value="PhyH"/>
    <property type="match status" value="1"/>
</dbReference>
<dbReference type="SUPFAM" id="SSF51197">
    <property type="entry name" value="Clavaminate synthase-like"/>
    <property type="match status" value="1"/>
</dbReference>
<name>A0A382MKC1_9ZZZZ</name>
<dbReference type="PANTHER" id="PTHR20883">
    <property type="entry name" value="PHYTANOYL-COA DIOXYGENASE DOMAIN CONTAINING 1"/>
    <property type="match status" value="1"/>
</dbReference>
<dbReference type="EMBL" id="UINC01093836">
    <property type="protein sequence ID" value="SVC48575.1"/>
    <property type="molecule type" value="Genomic_DNA"/>
</dbReference>
<protein>
    <recommendedName>
        <fullName evidence="2">Fe2OG dioxygenase domain-containing protein</fullName>
    </recommendedName>
</protein>
<evidence type="ECO:0000313" key="1">
    <source>
        <dbReference type="EMBL" id="SVC48575.1"/>
    </source>
</evidence>
<evidence type="ECO:0008006" key="2">
    <source>
        <dbReference type="Google" id="ProtNLM"/>
    </source>
</evidence>